<dbReference type="OrthoDB" id="3060180at2759"/>
<name>A0A8H6XSM9_9AGAR</name>
<evidence type="ECO:0000313" key="2">
    <source>
        <dbReference type="Proteomes" id="UP000620124"/>
    </source>
</evidence>
<accession>A0A8H6XSM9</accession>
<dbReference type="SUPFAM" id="SSF48371">
    <property type="entry name" value="ARM repeat"/>
    <property type="match status" value="1"/>
</dbReference>
<reference evidence="1" key="1">
    <citation type="submission" date="2020-05" db="EMBL/GenBank/DDBJ databases">
        <title>Mycena genomes resolve the evolution of fungal bioluminescence.</title>
        <authorList>
            <person name="Tsai I.J."/>
        </authorList>
    </citation>
    <scope>NUCLEOTIDE SEQUENCE</scope>
    <source>
        <strain evidence="1">CCC161011</strain>
    </source>
</reference>
<dbReference type="InterPro" id="IPR011989">
    <property type="entry name" value="ARM-like"/>
</dbReference>
<protein>
    <recommendedName>
        <fullName evidence="3">ARM repeat-containing protein</fullName>
    </recommendedName>
</protein>
<dbReference type="AlphaFoldDB" id="A0A8H6XSM9"/>
<organism evidence="1 2">
    <name type="scientific">Mycena venus</name>
    <dbReference type="NCBI Taxonomy" id="2733690"/>
    <lineage>
        <taxon>Eukaryota</taxon>
        <taxon>Fungi</taxon>
        <taxon>Dikarya</taxon>
        <taxon>Basidiomycota</taxon>
        <taxon>Agaricomycotina</taxon>
        <taxon>Agaricomycetes</taxon>
        <taxon>Agaricomycetidae</taxon>
        <taxon>Agaricales</taxon>
        <taxon>Marasmiineae</taxon>
        <taxon>Mycenaceae</taxon>
        <taxon>Mycena</taxon>
    </lineage>
</organism>
<dbReference type="Proteomes" id="UP000620124">
    <property type="component" value="Unassembled WGS sequence"/>
</dbReference>
<evidence type="ECO:0000313" key="1">
    <source>
        <dbReference type="EMBL" id="KAF7347343.1"/>
    </source>
</evidence>
<evidence type="ECO:0008006" key="3">
    <source>
        <dbReference type="Google" id="ProtNLM"/>
    </source>
</evidence>
<dbReference type="Gene3D" id="1.25.10.10">
    <property type="entry name" value="Leucine-rich Repeat Variant"/>
    <property type="match status" value="1"/>
</dbReference>
<sequence>MPPLTRSQTIQSLQSWWSDSNSVGPTMSIHTAAKPLMRLMYHEQVRRFIKRSRSTPLSRSTMDTYITYLAFKYISPATQALILKELNIRIGSEDEALVVAQSFALQRSLVFALLDSPDARLREYTCEIVRALASSYELSPRPLEAYTEIVSLLSDNNIQSLYSWWSDSNPPGPTMSIHAAAKPLMRLMYHEQVRSFIRRNRGFAISTATMEICFSYLAFKYISPVTKSLILRELDTRLEFDEDARVIYSLVLQRDLVVDLLDSSNARICQYTCNILGGLAISYDSASWGVEVCPRIVSLLSVDDLDVQASALYAVARISNTADGVQAVEAMENLGILTAGILECAYPPIRRHHFEKLVTSRGSGFEDRAFK</sequence>
<dbReference type="EMBL" id="JACAZI010000012">
    <property type="protein sequence ID" value="KAF7347343.1"/>
    <property type="molecule type" value="Genomic_DNA"/>
</dbReference>
<gene>
    <name evidence="1" type="ORF">MVEN_01490000</name>
</gene>
<keyword evidence="2" id="KW-1185">Reference proteome</keyword>
<comment type="caution">
    <text evidence="1">The sequence shown here is derived from an EMBL/GenBank/DDBJ whole genome shotgun (WGS) entry which is preliminary data.</text>
</comment>
<proteinExistence type="predicted"/>
<dbReference type="InterPro" id="IPR016024">
    <property type="entry name" value="ARM-type_fold"/>
</dbReference>